<gene>
    <name evidence="2" type="ordered locus">AXX17_At4g22950</name>
</gene>
<organism evidence="2 3">
    <name type="scientific">Arabidopsis thaliana</name>
    <name type="common">Mouse-ear cress</name>
    <dbReference type="NCBI Taxonomy" id="3702"/>
    <lineage>
        <taxon>Eukaryota</taxon>
        <taxon>Viridiplantae</taxon>
        <taxon>Streptophyta</taxon>
        <taxon>Embryophyta</taxon>
        <taxon>Tracheophyta</taxon>
        <taxon>Spermatophyta</taxon>
        <taxon>Magnoliopsida</taxon>
        <taxon>eudicotyledons</taxon>
        <taxon>Gunneridae</taxon>
        <taxon>Pentapetalae</taxon>
        <taxon>rosids</taxon>
        <taxon>malvids</taxon>
        <taxon>Brassicales</taxon>
        <taxon>Brassicaceae</taxon>
        <taxon>Camelineae</taxon>
        <taxon>Arabidopsis</taxon>
    </lineage>
</organism>
<keyword evidence="1" id="KW-1133">Transmembrane helix</keyword>
<dbReference type="ExpressionAtlas" id="A0A178V5L0">
    <property type="expression patterns" value="baseline and differential"/>
</dbReference>
<proteinExistence type="predicted"/>
<keyword evidence="1" id="KW-0472">Membrane</keyword>
<evidence type="ECO:0000313" key="2">
    <source>
        <dbReference type="EMBL" id="OAP00333.1"/>
    </source>
</evidence>
<evidence type="ECO:0000256" key="1">
    <source>
        <dbReference type="SAM" id="Phobius"/>
    </source>
</evidence>
<reference evidence="3" key="1">
    <citation type="journal article" date="2016" name="Proc. Natl. Acad. Sci. U.S.A.">
        <title>Chromosome-level assembly of Arabidopsis thaliana Ler reveals the extent of translocation and inversion polymorphisms.</title>
        <authorList>
            <person name="Zapata L."/>
            <person name="Ding J."/>
            <person name="Willing E.M."/>
            <person name="Hartwig B."/>
            <person name="Bezdan D."/>
            <person name="Jiao W.B."/>
            <person name="Patel V."/>
            <person name="Velikkakam James G."/>
            <person name="Koornneef M."/>
            <person name="Ossowski S."/>
            <person name="Schneeberger K."/>
        </authorList>
    </citation>
    <scope>NUCLEOTIDE SEQUENCE [LARGE SCALE GENOMIC DNA]</scope>
    <source>
        <strain evidence="3">cv. Landsberg erecta</strain>
    </source>
</reference>
<name>A0A178V5L0_ARATH</name>
<keyword evidence="1" id="KW-0812">Transmembrane</keyword>
<feature type="transmembrane region" description="Helical" evidence="1">
    <location>
        <begin position="6"/>
        <end position="27"/>
    </location>
</feature>
<dbReference type="EMBL" id="LUHQ01000004">
    <property type="protein sequence ID" value="OAP00333.1"/>
    <property type="molecule type" value="Genomic_DNA"/>
</dbReference>
<dbReference type="AlphaFoldDB" id="A0A178V5L0"/>
<evidence type="ECO:0000313" key="3">
    <source>
        <dbReference type="Proteomes" id="UP000078284"/>
    </source>
</evidence>
<protein>
    <recommendedName>
        <fullName evidence="4">Transmembrane protein</fullName>
    </recommendedName>
</protein>
<evidence type="ECO:0008006" key="4">
    <source>
        <dbReference type="Google" id="ProtNLM"/>
    </source>
</evidence>
<accession>A0A178V5L0</accession>
<dbReference type="Proteomes" id="UP000078284">
    <property type="component" value="Chromosome 4"/>
</dbReference>
<comment type="caution">
    <text evidence="2">The sequence shown here is derived from an EMBL/GenBank/DDBJ whole genome shotgun (WGS) entry which is preliminary data.</text>
</comment>
<sequence length="71" mass="7546">MFIVYFSLPLFIFMVFLAIGGCVGCFYMGQNQGISKAGGGRTMPTAYPAAPQANQGYNAGAQHYPPTAYAV</sequence>